<name>A0A812S182_9DINO</name>
<proteinExistence type="predicted"/>
<feature type="compositionally biased region" description="Polar residues" evidence="1">
    <location>
        <begin position="41"/>
        <end position="54"/>
    </location>
</feature>
<dbReference type="EMBL" id="CAJNDS010002386">
    <property type="protein sequence ID" value="CAE7457460.1"/>
    <property type="molecule type" value="Genomic_DNA"/>
</dbReference>
<feature type="region of interest" description="Disordered" evidence="1">
    <location>
        <begin position="1"/>
        <end position="54"/>
    </location>
</feature>
<protein>
    <submittedName>
        <fullName evidence="2">Uncharacterized protein</fullName>
    </submittedName>
</protein>
<dbReference type="AlphaFoldDB" id="A0A812S182"/>
<sequence>MLSRKGLQEASRDAPGYIQRGDANGAAIHADDGPDFEAASHQPQSEGPSNCGSETLAAQDQGLAMLQKANGRCKQSTRAPRPQRLFHGSHSAHCRLAKSHETSWSIIIAWNPVYALVQLLQEGPDWRQTERWPLVISFSRKGL</sequence>
<evidence type="ECO:0000256" key="1">
    <source>
        <dbReference type="SAM" id="MobiDB-lite"/>
    </source>
</evidence>
<gene>
    <name evidence="2" type="ORF">SNAT2548_LOCUS25304</name>
</gene>
<evidence type="ECO:0000313" key="3">
    <source>
        <dbReference type="Proteomes" id="UP000604046"/>
    </source>
</evidence>
<keyword evidence="3" id="KW-1185">Reference proteome</keyword>
<reference evidence="2" key="1">
    <citation type="submission" date="2021-02" db="EMBL/GenBank/DDBJ databases">
        <authorList>
            <person name="Dougan E. K."/>
            <person name="Rhodes N."/>
            <person name="Thang M."/>
            <person name="Chan C."/>
        </authorList>
    </citation>
    <scope>NUCLEOTIDE SEQUENCE</scope>
</reference>
<evidence type="ECO:0000313" key="2">
    <source>
        <dbReference type="EMBL" id="CAE7457460.1"/>
    </source>
</evidence>
<organism evidence="2 3">
    <name type="scientific">Symbiodinium natans</name>
    <dbReference type="NCBI Taxonomy" id="878477"/>
    <lineage>
        <taxon>Eukaryota</taxon>
        <taxon>Sar</taxon>
        <taxon>Alveolata</taxon>
        <taxon>Dinophyceae</taxon>
        <taxon>Suessiales</taxon>
        <taxon>Symbiodiniaceae</taxon>
        <taxon>Symbiodinium</taxon>
    </lineage>
</organism>
<dbReference type="Proteomes" id="UP000604046">
    <property type="component" value="Unassembled WGS sequence"/>
</dbReference>
<accession>A0A812S182</accession>
<feature type="region of interest" description="Disordered" evidence="1">
    <location>
        <begin position="68"/>
        <end position="88"/>
    </location>
</feature>
<feature type="compositionally biased region" description="Basic and acidic residues" evidence="1">
    <location>
        <begin position="1"/>
        <end position="12"/>
    </location>
</feature>
<comment type="caution">
    <text evidence="2">The sequence shown here is derived from an EMBL/GenBank/DDBJ whole genome shotgun (WGS) entry which is preliminary data.</text>
</comment>